<comment type="pathway">
    <text evidence="2">Lipid metabolism; fatty acid beta-oxidation.</text>
</comment>
<sequence>MNKIWLQSYPAGVPPAVKVDRFASLPELFAWVCSQFRGAPAFSNQGATIDWLRLDAQSRCFAAYLQHAAGLRKGDRIALMLPNLLQYPVVLFGALRAGCVVVNVNPLYTPRELQHQLADSGATAIVVLDNFAHTLEQAKPATPVRHVITTRVGDMLPFPKAQIVNLVVKHVRHMVPEWHIPGAVRFTDALRKGEGFSLEPVALSGDDTAFLQYTGGTTGVPKGAVLSHRNILANVEQTAAWVAGVLEQGKETAIVPLPLYHVFALTATLTFCRLGAHVVLVTNPRDIAGFIKELRHTKFSVMIGVNTLFNALLNAPDLREVNTNGVKLVVAGGMAVQRAVAEKWQQVFGTPLIEGYGLTETSPIVCANPVDLDHFSGAVGLPLPSTDVAILDDDGAELPQGATGEIGVRGPQVMQGYWNMPEETAKVFTPGGWLRTGDIGCLTDSGYVKVVDRKKDVIVVSGFKVYPNEVEDVVTMHPGVLEVAAIRATDEHSNEVVEIVVVRRDPALTAQDLVEHCKKYLTPYKVPKRVLFRSDPLPKSPIGKILRRIVAEEEAKAGAGAPRVLS</sequence>
<organism evidence="10 11">
    <name type="scientific">Massilia agrisoli</name>
    <dbReference type="NCBI Taxonomy" id="2892444"/>
    <lineage>
        <taxon>Bacteria</taxon>
        <taxon>Pseudomonadati</taxon>
        <taxon>Pseudomonadota</taxon>
        <taxon>Betaproteobacteria</taxon>
        <taxon>Burkholderiales</taxon>
        <taxon>Oxalobacteraceae</taxon>
        <taxon>Telluria group</taxon>
        <taxon>Massilia</taxon>
    </lineage>
</organism>
<dbReference type="InterPro" id="IPR050237">
    <property type="entry name" value="ATP-dep_AMP-bd_enzyme"/>
</dbReference>
<dbReference type="Gene3D" id="3.40.50.12780">
    <property type="entry name" value="N-terminal domain of ligase-like"/>
    <property type="match status" value="1"/>
</dbReference>
<evidence type="ECO:0000313" key="11">
    <source>
        <dbReference type="Proteomes" id="UP001198701"/>
    </source>
</evidence>
<keyword evidence="11" id="KW-1185">Reference proteome</keyword>
<dbReference type="PANTHER" id="PTHR43767:SF8">
    <property type="entry name" value="LONG-CHAIN-FATTY-ACID--COA LIGASE"/>
    <property type="match status" value="1"/>
</dbReference>
<dbReference type="Gene3D" id="3.30.300.30">
    <property type="match status" value="1"/>
</dbReference>
<dbReference type="Pfam" id="PF00501">
    <property type="entry name" value="AMP-binding"/>
    <property type="match status" value="1"/>
</dbReference>
<evidence type="ECO:0000256" key="1">
    <source>
        <dbReference type="ARBA" id="ARBA00004170"/>
    </source>
</evidence>
<dbReference type="Proteomes" id="UP001198701">
    <property type="component" value="Unassembled WGS sequence"/>
</dbReference>
<gene>
    <name evidence="10" type="ORF">LMJ30_00455</name>
</gene>
<keyword evidence="3" id="KW-0436">Ligase</keyword>
<evidence type="ECO:0000256" key="4">
    <source>
        <dbReference type="ARBA" id="ARBA00023136"/>
    </source>
</evidence>
<keyword evidence="4" id="KW-0472">Membrane</keyword>
<dbReference type="PROSITE" id="PS00455">
    <property type="entry name" value="AMP_BINDING"/>
    <property type="match status" value="1"/>
</dbReference>
<dbReference type="InterPro" id="IPR045851">
    <property type="entry name" value="AMP-bd_C_sf"/>
</dbReference>
<evidence type="ECO:0000256" key="3">
    <source>
        <dbReference type="ARBA" id="ARBA00022598"/>
    </source>
</evidence>
<evidence type="ECO:0000256" key="7">
    <source>
        <dbReference type="ARBA" id="ARBA00042773"/>
    </source>
</evidence>
<dbReference type="PANTHER" id="PTHR43767">
    <property type="entry name" value="LONG-CHAIN-FATTY-ACID--COA LIGASE"/>
    <property type="match status" value="1"/>
</dbReference>
<evidence type="ECO:0000256" key="2">
    <source>
        <dbReference type="ARBA" id="ARBA00005005"/>
    </source>
</evidence>
<accession>A0ABS8IMS1</accession>
<evidence type="ECO:0000259" key="8">
    <source>
        <dbReference type="Pfam" id="PF00501"/>
    </source>
</evidence>
<reference evidence="10 11" key="1">
    <citation type="submission" date="2021-11" db="EMBL/GenBank/DDBJ databases">
        <authorList>
            <person name="Huq M.A."/>
        </authorList>
    </citation>
    <scope>NUCLEOTIDE SEQUENCE [LARGE SCALE GENOMIC DNA]</scope>
    <source>
        <strain evidence="10 11">MAHUQ-52</strain>
    </source>
</reference>
<dbReference type="InterPro" id="IPR025110">
    <property type="entry name" value="AMP-bd_C"/>
</dbReference>
<dbReference type="EC" id="6.2.1.3" evidence="5"/>
<evidence type="ECO:0000256" key="6">
    <source>
        <dbReference type="ARBA" id="ARBA00039545"/>
    </source>
</evidence>
<comment type="subcellular location">
    <subcellularLocation>
        <location evidence="1">Membrane</location>
        <topology evidence="1">Peripheral membrane protein</topology>
    </subcellularLocation>
</comment>
<comment type="caution">
    <text evidence="10">The sequence shown here is derived from an EMBL/GenBank/DDBJ whole genome shotgun (WGS) entry which is preliminary data.</text>
</comment>
<evidence type="ECO:0000313" key="10">
    <source>
        <dbReference type="EMBL" id="MCC6069428.1"/>
    </source>
</evidence>
<dbReference type="RefSeq" id="WP_229430365.1">
    <property type="nucleotide sequence ID" value="NZ_JAJHPV010000002.1"/>
</dbReference>
<dbReference type="InterPro" id="IPR000873">
    <property type="entry name" value="AMP-dep_synth/lig_dom"/>
</dbReference>
<dbReference type="CDD" id="cd05936">
    <property type="entry name" value="FC-FACS_FadD_like"/>
    <property type="match status" value="1"/>
</dbReference>
<dbReference type="SUPFAM" id="SSF56801">
    <property type="entry name" value="Acetyl-CoA synthetase-like"/>
    <property type="match status" value="1"/>
</dbReference>
<dbReference type="InterPro" id="IPR042099">
    <property type="entry name" value="ANL_N_sf"/>
</dbReference>
<protein>
    <recommendedName>
        <fullName evidence="6">Long-chain-fatty-acid--CoA ligase</fullName>
        <ecNumber evidence="5">6.2.1.3</ecNumber>
    </recommendedName>
    <alternativeName>
        <fullName evidence="7">Long-chain acyl-CoA synthetase</fullName>
    </alternativeName>
</protein>
<evidence type="ECO:0000256" key="5">
    <source>
        <dbReference type="ARBA" id="ARBA00026121"/>
    </source>
</evidence>
<proteinExistence type="predicted"/>
<dbReference type="EMBL" id="JAJHPV010000002">
    <property type="protein sequence ID" value="MCC6069428.1"/>
    <property type="molecule type" value="Genomic_DNA"/>
</dbReference>
<feature type="domain" description="AMP-dependent synthetase/ligase" evidence="8">
    <location>
        <begin position="29"/>
        <end position="418"/>
    </location>
</feature>
<feature type="domain" description="AMP-binding enzyme C-terminal" evidence="9">
    <location>
        <begin position="469"/>
        <end position="544"/>
    </location>
</feature>
<dbReference type="InterPro" id="IPR020845">
    <property type="entry name" value="AMP-binding_CS"/>
</dbReference>
<name>A0ABS8IMS1_9BURK</name>
<dbReference type="Pfam" id="PF13193">
    <property type="entry name" value="AMP-binding_C"/>
    <property type="match status" value="1"/>
</dbReference>
<evidence type="ECO:0000259" key="9">
    <source>
        <dbReference type="Pfam" id="PF13193"/>
    </source>
</evidence>